<protein>
    <recommendedName>
        <fullName evidence="4">Transcription factor domain-containing protein</fullName>
    </recommendedName>
</protein>
<accession>A0ABY6UAC4</accession>
<reference evidence="2 3" key="1">
    <citation type="submission" date="2019-06" db="EMBL/GenBank/DDBJ databases">
        <authorList>
            <person name="Broberg M."/>
        </authorList>
    </citation>
    <scope>NUCLEOTIDE SEQUENCE [LARGE SCALE GENOMIC DNA]</scope>
</reference>
<evidence type="ECO:0000313" key="2">
    <source>
        <dbReference type="EMBL" id="VUC28085.1"/>
    </source>
</evidence>
<dbReference type="Pfam" id="PF11951">
    <property type="entry name" value="Fungal_trans_2"/>
    <property type="match status" value="1"/>
</dbReference>
<gene>
    <name evidence="2" type="ORF">CLO192961_LOCUS225250</name>
</gene>
<keyword evidence="3" id="KW-1185">Reference proteome</keyword>
<keyword evidence="1" id="KW-0539">Nucleus</keyword>
<name>A0ABY6UAC4_BIOOC</name>
<dbReference type="InterPro" id="IPR021858">
    <property type="entry name" value="Fun_TF"/>
</dbReference>
<evidence type="ECO:0000313" key="3">
    <source>
        <dbReference type="Proteomes" id="UP000766486"/>
    </source>
</evidence>
<organism evidence="2 3">
    <name type="scientific">Bionectria ochroleuca</name>
    <name type="common">Gliocladium roseum</name>
    <dbReference type="NCBI Taxonomy" id="29856"/>
    <lineage>
        <taxon>Eukaryota</taxon>
        <taxon>Fungi</taxon>
        <taxon>Dikarya</taxon>
        <taxon>Ascomycota</taxon>
        <taxon>Pezizomycotina</taxon>
        <taxon>Sordariomycetes</taxon>
        <taxon>Hypocreomycetidae</taxon>
        <taxon>Hypocreales</taxon>
        <taxon>Bionectriaceae</taxon>
        <taxon>Clonostachys</taxon>
    </lineage>
</organism>
<comment type="caution">
    <text evidence="2">The sequence shown here is derived from an EMBL/GenBank/DDBJ whole genome shotgun (WGS) entry which is preliminary data.</text>
</comment>
<evidence type="ECO:0000256" key="1">
    <source>
        <dbReference type="ARBA" id="ARBA00023242"/>
    </source>
</evidence>
<sequence>MKYMALGYYTNSVRELSSLLSIISQEDKNDGLLMTIMMLSLHGLASWDTNRDIPQHIQAGMRLLTLHVLNKPLVASRLFDRLSLESVMYAVFLSTAGLWSDSTGFDLTFDHIFWNRAEEVLGQTNFFPENSGSSDSPVLGVSVSLFRIALSVRHVFRTGILPEPSELQRLQNDVANWEGLLLEDQNLLVCPSNESQGSNSQNHYHKTAIRLFTLVTSLLLGQIIRGSVLAGLPQTAPRRSWQMNLAIQILEEYADDEVWAKIFIVQWPIYTLGVLMDLPEDRQLVRKQLQQSCDVTSFAQVARYSYDLETIWAARQEGGPIYGEQETQRNLHLLC</sequence>
<dbReference type="Proteomes" id="UP000766486">
    <property type="component" value="Unassembled WGS sequence"/>
</dbReference>
<dbReference type="EMBL" id="CABFNS010000780">
    <property type="protein sequence ID" value="VUC28085.1"/>
    <property type="molecule type" value="Genomic_DNA"/>
</dbReference>
<evidence type="ECO:0008006" key="4">
    <source>
        <dbReference type="Google" id="ProtNLM"/>
    </source>
</evidence>
<proteinExistence type="predicted"/>